<comment type="subcellular location">
    <subcellularLocation>
        <location evidence="1">Membrane</location>
        <topology evidence="1">Multi-pass membrane protein</topology>
    </subcellularLocation>
</comment>
<dbReference type="PANTHER" id="PTHR43341">
    <property type="entry name" value="AMINO ACID PERMEASE"/>
    <property type="match status" value="1"/>
</dbReference>
<feature type="transmembrane region" description="Helical" evidence="6">
    <location>
        <begin position="326"/>
        <end position="350"/>
    </location>
</feature>
<dbReference type="GeneID" id="70233663"/>
<feature type="transmembrane region" description="Helical" evidence="6">
    <location>
        <begin position="158"/>
        <end position="179"/>
    </location>
</feature>
<comment type="caution">
    <text evidence="8">The sequence shown here is derived from an EMBL/GenBank/DDBJ whole genome shotgun (WGS) entry which is preliminary data.</text>
</comment>
<feature type="transmembrane region" description="Helical" evidence="6">
    <location>
        <begin position="79"/>
        <end position="96"/>
    </location>
</feature>
<dbReference type="PIRSF" id="PIRSF006060">
    <property type="entry name" value="AA_transporter"/>
    <property type="match status" value="1"/>
</dbReference>
<gene>
    <name evidence="8" type="ORF">OGAPHI_001696</name>
</gene>
<keyword evidence="4 6" id="KW-1133">Transmembrane helix</keyword>
<feature type="domain" description="Amino acid permease/ SLC12A" evidence="7">
    <location>
        <begin position="48"/>
        <end position="509"/>
    </location>
</feature>
<evidence type="ECO:0000256" key="1">
    <source>
        <dbReference type="ARBA" id="ARBA00004141"/>
    </source>
</evidence>
<dbReference type="Gene3D" id="1.20.1740.10">
    <property type="entry name" value="Amino acid/polyamine transporter I"/>
    <property type="match status" value="1"/>
</dbReference>
<proteinExistence type="inferred from homology"/>
<dbReference type="InterPro" id="IPR050524">
    <property type="entry name" value="APC_YAT"/>
</dbReference>
<accession>A0A9P8P9U1</accession>
<dbReference type="InterPro" id="IPR004841">
    <property type="entry name" value="AA-permease/SLC12A_dom"/>
</dbReference>
<feature type="transmembrane region" description="Helical" evidence="6">
    <location>
        <begin position="371"/>
        <end position="389"/>
    </location>
</feature>
<feature type="transmembrane region" description="Helical" evidence="6">
    <location>
        <begin position="234"/>
        <end position="252"/>
    </location>
</feature>
<dbReference type="OrthoDB" id="3900342at2759"/>
<sequence length="555" mass="61122">MKEQGISDVVEVNDHLSVESKNSHYEEGAVIGEIEGKGKFRRSFSTRHIQIVTLGSNIGSGIFISTGKSLRFAGPGNMIVGYTIVCAMVICVLDLITEMSIVYPSSGNFIDFTERFLDPAAAFAIGLGEWLAWTTVMASEGSATTSLISYWTDAVPVAAWMSIIVVVTFAIHGLPNIWFAEFQYVTAIMKMVMLVMITITCIVMCAGGGPTGSVHGGQYWDTTKYELFKNGVRGISYCCLYCLWGVGDQVFVGMLAGEAKCPRFSMPRTVKSAGLRIFGFFMILVMFITLLVPETDERLYGTAGSIASSPFIIAMNDAGIKVVPDIINALMAICLILGGLEPIYIASRCLRHLAIRGMLPKFIANVDKKGRPLCSLAITFVFTVAFTYMNCASTGATVFSWFSSVTTTIFMVVWVVLGLVSLRFRMAVSKQKSGILDTPFAYKSKLYPIGPIFVSLGSFLILVGLFYASLFPVGGSPNAYDFFETYLGVPLVLVAYVSYKLIRRTKFARSSTIDLLEGYRPLSDEEVTIMESYTSMPWYRRLWTYVNVIDEKDLT</sequence>
<protein>
    <recommendedName>
        <fullName evidence="7">Amino acid permease/ SLC12A domain-containing protein</fullName>
    </recommendedName>
</protein>
<dbReference type="Proteomes" id="UP000769157">
    <property type="component" value="Unassembled WGS sequence"/>
</dbReference>
<evidence type="ECO:0000313" key="8">
    <source>
        <dbReference type="EMBL" id="KAH3667942.1"/>
    </source>
</evidence>
<evidence type="ECO:0000256" key="6">
    <source>
        <dbReference type="SAM" id="Phobius"/>
    </source>
</evidence>
<feature type="transmembrane region" description="Helical" evidence="6">
    <location>
        <begin position="401"/>
        <end position="425"/>
    </location>
</feature>
<feature type="transmembrane region" description="Helical" evidence="6">
    <location>
        <begin position="273"/>
        <end position="292"/>
    </location>
</feature>
<evidence type="ECO:0000259" key="7">
    <source>
        <dbReference type="Pfam" id="PF00324"/>
    </source>
</evidence>
<keyword evidence="5 6" id="KW-0472">Membrane</keyword>
<evidence type="ECO:0000256" key="2">
    <source>
        <dbReference type="ARBA" id="ARBA00006983"/>
    </source>
</evidence>
<reference evidence="8" key="2">
    <citation type="submission" date="2021-01" db="EMBL/GenBank/DDBJ databases">
        <authorList>
            <person name="Schikora-Tamarit M.A."/>
        </authorList>
    </citation>
    <scope>NUCLEOTIDE SEQUENCE</scope>
    <source>
        <strain evidence="8">CBS6075</strain>
    </source>
</reference>
<comment type="similarity">
    <text evidence="2">Belongs to the amino acid-polyamine-organocation (APC) superfamily. YAT (TC 2.A.3.10) family.</text>
</comment>
<dbReference type="AlphaFoldDB" id="A0A9P8P9U1"/>
<dbReference type="GO" id="GO:0015171">
    <property type="term" value="F:amino acid transmembrane transporter activity"/>
    <property type="evidence" value="ECO:0007669"/>
    <property type="project" value="TreeGrafter"/>
</dbReference>
<evidence type="ECO:0000256" key="4">
    <source>
        <dbReference type="ARBA" id="ARBA00022989"/>
    </source>
</evidence>
<keyword evidence="3 6" id="KW-0812">Transmembrane</keyword>
<dbReference type="EMBL" id="JAEUBE010000158">
    <property type="protein sequence ID" value="KAH3667942.1"/>
    <property type="molecule type" value="Genomic_DNA"/>
</dbReference>
<dbReference type="RefSeq" id="XP_046062356.1">
    <property type="nucleotide sequence ID" value="XM_046202484.1"/>
</dbReference>
<evidence type="ECO:0000256" key="5">
    <source>
        <dbReference type="ARBA" id="ARBA00023136"/>
    </source>
</evidence>
<reference evidence="8" key="1">
    <citation type="journal article" date="2021" name="Open Biol.">
        <title>Shared evolutionary footprints suggest mitochondrial oxidative damage underlies multiple complex I losses in fungi.</title>
        <authorList>
            <person name="Schikora-Tamarit M.A."/>
            <person name="Marcet-Houben M."/>
            <person name="Nosek J."/>
            <person name="Gabaldon T."/>
        </authorList>
    </citation>
    <scope>NUCLEOTIDE SEQUENCE</scope>
    <source>
        <strain evidence="8">CBS6075</strain>
    </source>
</reference>
<dbReference type="Pfam" id="PF00324">
    <property type="entry name" value="AA_permease"/>
    <property type="match status" value="1"/>
</dbReference>
<feature type="transmembrane region" description="Helical" evidence="6">
    <location>
        <begin position="446"/>
        <end position="470"/>
    </location>
</feature>
<name>A0A9P8P9U1_9ASCO</name>
<feature type="transmembrane region" description="Helical" evidence="6">
    <location>
        <begin position="191"/>
        <end position="214"/>
    </location>
</feature>
<dbReference type="GO" id="GO:0016020">
    <property type="term" value="C:membrane"/>
    <property type="evidence" value="ECO:0007669"/>
    <property type="project" value="UniProtKB-SubCell"/>
</dbReference>
<keyword evidence="9" id="KW-1185">Reference proteome</keyword>
<dbReference type="PANTHER" id="PTHR43341:SF43">
    <property type="entry name" value="AMINO-ACID PERMEASE 1"/>
    <property type="match status" value="1"/>
</dbReference>
<organism evidence="8 9">
    <name type="scientific">Ogataea philodendri</name>
    <dbReference type="NCBI Taxonomy" id="1378263"/>
    <lineage>
        <taxon>Eukaryota</taxon>
        <taxon>Fungi</taxon>
        <taxon>Dikarya</taxon>
        <taxon>Ascomycota</taxon>
        <taxon>Saccharomycotina</taxon>
        <taxon>Pichiomycetes</taxon>
        <taxon>Pichiales</taxon>
        <taxon>Pichiaceae</taxon>
        <taxon>Ogataea</taxon>
    </lineage>
</organism>
<evidence type="ECO:0000256" key="3">
    <source>
        <dbReference type="ARBA" id="ARBA00022692"/>
    </source>
</evidence>
<evidence type="ECO:0000313" key="9">
    <source>
        <dbReference type="Proteomes" id="UP000769157"/>
    </source>
</evidence>
<feature type="transmembrane region" description="Helical" evidence="6">
    <location>
        <begin position="482"/>
        <end position="502"/>
    </location>
</feature>